<comment type="caution">
    <text evidence="4">The sequence shown here is derived from an EMBL/GenBank/DDBJ whole genome shotgun (WGS) entry which is preliminary data.</text>
</comment>
<comment type="similarity">
    <text evidence="1">Belongs to the PIGL family.</text>
</comment>
<dbReference type="GO" id="GO:0000225">
    <property type="term" value="F:N-acetylglucosaminylphosphatidylinositol deacetylase activity"/>
    <property type="evidence" value="ECO:0007669"/>
    <property type="project" value="UniProtKB-EC"/>
</dbReference>
<sequence>MTWSLLLALLPVLPFVVWAALGFLAASGTERVAPLGDGDAPREAVLVLTAHPDDECMFFAPTILALASSGSVDVHVLCLSNGNAEGLGRVREKELVASCKTLGVSASRVVSLNHEKLQDSMTVDWDRDTIAAIVVDHVAKHRIDAIVTFDSQGISGHTNHRALFHAMSAATRAAQIAVPVYTLETVPVVRKFAALLDVVWTVATHSMALARDTDGIGNPRRLFLLSPYEYMTAREAMFKHRSQLVWFRYLYLVFSRYMVVNVLDRIN</sequence>
<reference evidence="4 5" key="1">
    <citation type="submission" date="2023-09" db="EMBL/GenBank/DDBJ databases">
        <title>Pangenome analysis of Batrachochytrium dendrobatidis and related Chytrids.</title>
        <authorList>
            <person name="Yacoub M.N."/>
            <person name="Stajich J.E."/>
            <person name="James T.Y."/>
        </authorList>
    </citation>
    <scope>NUCLEOTIDE SEQUENCE [LARGE SCALE GENOMIC DNA]</scope>
    <source>
        <strain evidence="4 5">JEL0888</strain>
    </source>
</reference>
<name>A0ABR4NAL6_9FUNG</name>
<gene>
    <name evidence="4" type="primary">GPI12</name>
    <name evidence="4" type="ORF">HK105_204004</name>
</gene>
<dbReference type="PANTHER" id="PTHR12993:SF11">
    <property type="entry name" value="N-ACETYLGLUCOSAMINYL-PHOSPHATIDYLINOSITOL DE-N-ACETYLASE"/>
    <property type="match status" value="1"/>
</dbReference>
<dbReference type="InterPro" id="IPR003737">
    <property type="entry name" value="GlcNAc_PI_deacetylase-related"/>
</dbReference>
<keyword evidence="4" id="KW-0378">Hydrolase</keyword>
<evidence type="ECO:0000256" key="3">
    <source>
        <dbReference type="SAM" id="SignalP"/>
    </source>
</evidence>
<accession>A0ABR4NAL6</accession>
<protein>
    <recommendedName>
        <fullName evidence="2">N-acetylglucosaminylphosphatidylinositol deacetylase</fullName>
        <ecNumber evidence="2">3.5.1.89</ecNumber>
    </recommendedName>
</protein>
<feature type="chain" id="PRO_5047208599" description="N-acetylglucosaminylphosphatidylinositol deacetylase" evidence="3">
    <location>
        <begin position="20"/>
        <end position="267"/>
    </location>
</feature>
<evidence type="ECO:0000256" key="2">
    <source>
        <dbReference type="ARBA" id="ARBA00012176"/>
    </source>
</evidence>
<evidence type="ECO:0000313" key="5">
    <source>
        <dbReference type="Proteomes" id="UP001527925"/>
    </source>
</evidence>
<keyword evidence="5" id="KW-1185">Reference proteome</keyword>
<keyword evidence="3" id="KW-0732">Signal</keyword>
<dbReference type="InterPro" id="IPR024078">
    <property type="entry name" value="LmbE-like_dom_sf"/>
</dbReference>
<dbReference type="Proteomes" id="UP001527925">
    <property type="component" value="Unassembled WGS sequence"/>
</dbReference>
<feature type="signal peptide" evidence="3">
    <location>
        <begin position="1"/>
        <end position="19"/>
    </location>
</feature>
<dbReference type="EC" id="3.5.1.89" evidence="2"/>
<dbReference type="Pfam" id="PF02585">
    <property type="entry name" value="PIG-L"/>
    <property type="match status" value="1"/>
</dbReference>
<evidence type="ECO:0000256" key="1">
    <source>
        <dbReference type="ARBA" id="ARBA00006066"/>
    </source>
</evidence>
<dbReference type="PANTHER" id="PTHR12993">
    <property type="entry name" value="N-ACETYLGLUCOSAMINYL-PHOSPHATIDYLINOSITOL DE-N-ACETYLASE-RELATED"/>
    <property type="match status" value="1"/>
</dbReference>
<dbReference type="SUPFAM" id="SSF102588">
    <property type="entry name" value="LmbE-like"/>
    <property type="match status" value="1"/>
</dbReference>
<evidence type="ECO:0000313" key="4">
    <source>
        <dbReference type="EMBL" id="KAL2916571.1"/>
    </source>
</evidence>
<organism evidence="4 5">
    <name type="scientific">Polyrhizophydium stewartii</name>
    <dbReference type="NCBI Taxonomy" id="2732419"/>
    <lineage>
        <taxon>Eukaryota</taxon>
        <taxon>Fungi</taxon>
        <taxon>Fungi incertae sedis</taxon>
        <taxon>Chytridiomycota</taxon>
        <taxon>Chytridiomycota incertae sedis</taxon>
        <taxon>Chytridiomycetes</taxon>
        <taxon>Rhizophydiales</taxon>
        <taxon>Rhizophydiales incertae sedis</taxon>
        <taxon>Polyrhizophydium</taxon>
    </lineage>
</organism>
<dbReference type="EMBL" id="JADGIZ020000016">
    <property type="protein sequence ID" value="KAL2916571.1"/>
    <property type="molecule type" value="Genomic_DNA"/>
</dbReference>
<proteinExistence type="inferred from homology"/>
<dbReference type="Gene3D" id="3.40.50.10320">
    <property type="entry name" value="LmbE-like"/>
    <property type="match status" value="1"/>
</dbReference>